<dbReference type="InParanoid" id="A0A7J7DGV0"/>
<dbReference type="InterPro" id="IPR011011">
    <property type="entry name" value="Znf_FYVE_PHD"/>
</dbReference>
<evidence type="ECO:0000256" key="4">
    <source>
        <dbReference type="ARBA" id="ARBA00022771"/>
    </source>
</evidence>
<dbReference type="PROSITE" id="PS50071">
    <property type="entry name" value="HOMEOBOX_2"/>
    <property type="match status" value="1"/>
</dbReference>
<feature type="domain" description="Homeobox" evidence="16">
    <location>
        <begin position="912"/>
        <end position="972"/>
    </location>
</feature>
<dbReference type="SMART" id="SM00389">
    <property type="entry name" value="HOX"/>
    <property type="match status" value="1"/>
</dbReference>
<keyword evidence="5" id="KW-0862">Zinc</keyword>
<dbReference type="FunFam" id="3.30.40.10:FF:000650">
    <property type="entry name" value="Homeobox protein HAT3.1"/>
    <property type="match status" value="1"/>
</dbReference>
<dbReference type="InterPro" id="IPR009057">
    <property type="entry name" value="Homeodomain-like_sf"/>
</dbReference>
<protein>
    <submittedName>
        <fullName evidence="17">Uncharacterized protein</fullName>
    </submittedName>
</protein>
<dbReference type="InterPro" id="IPR001356">
    <property type="entry name" value="HD"/>
</dbReference>
<gene>
    <name evidence="17" type="ORF">HS088_TW07G01164</name>
</gene>
<dbReference type="GO" id="GO:0003682">
    <property type="term" value="F:chromatin binding"/>
    <property type="evidence" value="ECO:0007669"/>
    <property type="project" value="TreeGrafter"/>
</dbReference>
<sequence>MGTSLSQLSRETGKCTSPEETMSRSISEFSAECTHSEPSGQNHQIVSEVEQNERGETKPSNFAVNDDVQSPDTTNNSFTKHMGNVEEMSESAKTILQKSTSLEMHEYSTKSAHGDPQEQRHSFGSKVMHIELKETVDAVCSCFDRNSQAFPEDINKSSSSDVNKNSPDEHMELTPDDLSKSNRTVKSINADTLDFGSVDDSWKCDAILTEPSIEKNELGSEIVLNEPGKTDAAKPSCDNEILQPSYESLTQDSLTKHLGPPFESSGECGQTDIEKTAFEQAHKVGSRSVLHETLAEKCKASYEDPLNDPVKTSLIILKCTAIEQLGAPPELVTMGLLTKDEDITREDEDMPSEDAIKSTGIEHLSPPLEEEQNALSLQLSGTTPNSVVKSSGDIGHQGRRNSKSLKSKYMSRSTIGNDRVLRSRSQEISTLVEPADNLASANPGRERIRKSKKRRRMKEMVADDFSRIRRLLRYSMNRVEYEQNLIAAYSGEGWKGLSLEKLKPEKELERAASEILRRKLTIRDLFKRIDSLSAEGKLPESLFDSEGEIDSEDIFCAKCGSKDLSADNDIILCDGACDRGFHQFCLQPPLLKEHIPPDDEGWLCPGCDCKVDCIDLLNESQGTNLSVTDRWENVFPEAAAAALAGHSQGTNAGLPSDDSEDEDYDPDGPEIEDKDQIDESSSDESDFTSASDELEPPSNNDPYLGLPSDDSDDRDYNPDVPDIYKDVDQKSSSSDFTSDSEDLGYALDNYKSCGNDEAPTSNHPFGNSSLPNAEGVQQDQSPLSDSRPGEDDFAITSGKRNVERLDYKKLYDETYGHDSSDSSDDEDWNGSAPRMKRRKNTGEAVSALANENSLTEDVKVTVGKEKDLKGTKVTKHTPKRAPQVSHSKSGETNISPDKSHEGSSKSLSSGKRVQSSAYSRLGEAVTKKLFKSFKENQYPDRAMKESLATELGITLRQVSKWFENARWSFNHSTKMDAHVAKTALSSGTPESKMLKKFHETGAETNTGDAACDNDQDAETSKAVSAVMESCNGEVSNNNLRNRKSSRRKSKTPVSVNKRQKLNTRASDPPSRNEETPKLRADSSKIEEIQMVGRAKTRRNTSAA</sequence>
<dbReference type="EMBL" id="JAAARO010000007">
    <property type="protein sequence ID" value="KAF5745572.1"/>
    <property type="molecule type" value="Genomic_DNA"/>
</dbReference>
<evidence type="ECO:0000256" key="10">
    <source>
        <dbReference type="ARBA" id="ARBA00023242"/>
    </source>
</evidence>
<name>A0A7J7DGV0_TRIWF</name>
<keyword evidence="3" id="KW-0479">Metal-binding</keyword>
<feature type="DNA-binding region" description="Homeobox" evidence="11">
    <location>
        <begin position="914"/>
        <end position="973"/>
    </location>
</feature>
<dbReference type="GO" id="GO:0008270">
    <property type="term" value="F:zinc ion binding"/>
    <property type="evidence" value="ECO:0007669"/>
    <property type="project" value="UniProtKB-KW"/>
</dbReference>
<comment type="subcellular location">
    <subcellularLocation>
        <location evidence="1 11 13">Nucleus</location>
    </subcellularLocation>
</comment>
<feature type="compositionally biased region" description="Basic and acidic residues" evidence="14">
    <location>
        <begin position="714"/>
        <end position="729"/>
    </location>
</feature>
<dbReference type="Gene3D" id="3.30.40.10">
    <property type="entry name" value="Zinc/RING finger domain, C3HC4 (zinc finger)"/>
    <property type="match status" value="1"/>
</dbReference>
<feature type="compositionally biased region" description="Polar residues" evidence="14">
    <location>
        <begin position="884"/>
        <end position="896"/>
    </location>
</feature>
<dbReference type="PANTHER" id="PTHR12628:SF13">
    <property type="entry name" value="HOMEOBOX PROTEIN HAT3.1"/>
    <property type="match status" value="1"/>
</dbReference>
<dbReference type="CDD" id="cd15504">
    <property type="entry name" value="PHD_PRHA_like"/>
    <property type="match status" value="1"/>
</dbReference>
<proteinExistence type="inferred from homology"/>
<evidence type="ECO:0000256" key="1">
    <source>
        <dbReference type="ARBA" id="ARBA00004123"/>
    </source>
</evidence>
<keyword evidence="4 12" id="KW-0863">Zinc-finger</keyword>
<keyword evidence="6" id="KW-0805">Transcription regulation</keyword>
<feature type="compositionally biased region" description="Polar residues" evidence="14">
    <location>
        <begin position="1"/>
        <end position="28"/>
    </location>
</feature>
<feature type="region of interest" description="Disordered" evidence="14">
    <location>
        <begin position="381"/>
        <end position="411"/>
    </location>
</feature>
<organism evidence="17 18">
    <name type="scientific">Tripterygium wilfordii</name>
    <name type="common">Thunder God vine</name>
    <dbReference type="NCBI Taxonomy" id="458696"/>
    <lineage>
        <taxon>Eukaryota</taxon>
        <taxon>Viridiplantae</taxon>
        <taxon>Streptophyta</taxon>
        <taxon>Embryophyta</taxon>
        <taxon>Tracheophyta</taxon>
        <taxon>Spermatophyta</taxon>
        <taxon>Magnoliopsida</taxon>
        <taxon>eudicotyledons</taxon>
        <taxon>Gunneridae</taxon>
        <taxon>Pentapetalae</taxon>
        <taxon>rosids</taxon>
        <taxon>fabids</taxon>
        <taxon>Celastrales</taxon>
        <taxon>Celastraceae</taxon>
        <taxon>Tripterygium</taxon>
    </lineage>
</organism>
<dbReference type="SUPFAM" id="SSF57903">
    <property type="entry name" value="FYVE/PHD zinc finger"/>
    <property type="match status" value="1"/>
</dbReference>
<evidence type="ECO:0000256" key="7">
    <source>
        <dbReference type="ARBA" id="ARBA00023125"/>
    </source>
</evidence>
<evidence type="ECO:0000313" key="18">
    <source>
        <dbReference type="Proteomes" id="UP000593562"/>
    </source>
</evidence>
<feature type="compositionally biased region" description="Basic and acidic residues" evidence="14">
    <location>
        <begin position="800"/>
        <end position="820"/>
    </location>
</feature>
<evidence type="ECO:0000256" key="5">
    <source>
        <dbReference type="ARBA" id="ARBA00022833"/>
    </source>
</evidence>
<feature type="compositionally biased region" description="Basic residues" evidence="14">
    <location>
        <begin position="1040"/>
        <end position="1050"/>
    </location>
</feature>
<feature type="region of interest" description="Disordered" evidence="14">
    <location>
        <begin position="643"/>
        <end position="919"/>
    </location>
</feature>
<evidence type="ECO:0000259" key="15">
    <source>
        <dbReference type="PROSITE" id="PS50016"/>
    </source>
</evidence>
<dbReference type="GO" id="GO:0003677">
    <property type="term" value="F:DNA binding"/>
    <property type="evidence" value="ECO:0007669"/>
    <property type="project" value="UniProtKB-UniRule"/>
</dbReference>
<dbReference type="GO" id="GO:0045814">
    <property type="term" value="P:negative regulation of gene expression, epigenetic"/>
    <property type="evidence" value="ECO:0007669"/>
    <property type="project" value="TreeGrafter"/>
</dbReference>
<keyword evidence="9" id="KW-0804">Transcription</keyword>
<reference evidence="17 18" key="1">
    <citation type="journal article" date="2020" name="Nat. Commun.">
        <title>Genome of Tripterygium wilfordii and identification of cytochrome P450 involved in triptolide biosynthesis.</title>
        <authorList>
            <person name="Tu L."/>
            <person name="Su P."/>
            <person name="Zhang Z."/>
            <person name="Gao L."/>
            <person name="Wang J."/>
            <person name="Hu T."/>
            <person name="Zhou J."/>
            <person name="Zhang Y."/>
            <person name="Zhao Y."/>
            <person name="Liu Y."/>
            <person name="Song Y."/>
            <person name="Tong Y."/>
            <person name="Lu Y."/>
            <person name="Yang J."/>
            <person name="Xu C."/>
            <person name="Jia M."/>
            <person name="Peters R.J."/>
            <person name="Huang L."/>
            <person name="Gao W."/>
        </authorList>
    </citation>
    <scope>NUCLEOTIDE SEQUENCE [LARGE SCALE GENOMIC DNA]</scope>
    <source>
        <strain evidence="18">cv. XIE 37</strain>
        <tissue evidence="17">Leaf</tissue>
    </source>
</reference>
<dbReference type="InterPro" id="IPR019787">
    <property type="entry name" value="Znf_PHD-finger"/>
</dbReference>
<evidence type="ECO:0000256" key="6">
    <source>
        <dbReference type="ARBA" id="ARBA00023015"/>
    </source>
</evidence>
<feature type="compositionally biased region" description="Polar residues" evidence="14">
    <location>
        <begin position="758"/>
        <end position="784"/>
    </location>
</feature>
<evidence type="ECO:0000256" key="8">
    <source>
        <dbReference type="ARBA" id="ARBA00023155"/>
    </source>
</evidence>
<dbReference type="Proteomes" id="UP000593562">
    <property type="component" value="Unassembled WGS sequence"/>
</dbReference>
<dbReference type="SMART" id="SM00249">
    <property type="entry name" value="PHD"/>
    <property type="match status" value="1"/>
</dbReference>
<feature type="domain" description="PHD-type" evidence="15">
    <location>
        <begin position="553"/>
        <end position="610"/>
    </location>
</feature>
<feature type="region of interest" description="Disordered" evidence="14">
    <location>
        <begin position="1028"/>
        <end position="1103"/>
    </location>
</feature>
<keyword evidence="10 11" id="KW-0539">Nucleus</keyword>
<evidence type="ECO:0000256" key="3">
    <source>
        <dbReference type="ARBA" id="ARBA00022723"/>
    </source>
</evidence>
<evidence type="ECO:0000313" key="17">
    <source>
        <dbReference type="EMBL" id="KAF5745572.1"/>
    </source>
</evidence>
<feature type="region of interest" description="Disordered" evidence="14">
    <location>
        <begin position="1"/>
        <end position="93"/>
    </location>
</feature>
<feature type="compositionally biased region" description="Low complexity" evidence="14">
    <location>
        <begin position="904"/>
        <end position="916"/>
    </location>
</feature>
<feature type="compositionally biased region" description="Basic residues" evidence="14">
    <location>
        <begin position="397"/>
        <end position="406"/>
    </location>
</feature>
<dbReference type="InterPro" id="IPR001965">
    <property type="entry name" value="Znf_PHD"/>
</dbReference>
<evidence type="ECO:0000256" key="9">
    <source>
        <dbReference type="ARBA" id="ARBA00023163"/>
    </source>
</evidence>
<feature type="compositionally biased region" description="Basic and acidic residues" evidence="14">
    <location>
        <begin position="166"/>
        <end position="179"/>
    </location>
</feature>
<accession>A0A7J7DGV0</accession>
<dbReference type="InterPro" id="IPR019786">
    <property type="entry name" value="Zinc_finger_PHD-type_CS"/>
</dbReference>
<feature type="compositionally biased region" description="Polar residues" evidence="14">
    <location>
        <begin position="36"/>
        <end position="45"/>
    </location>
</feature>
<feature type="compositionally biased region" description="Acidic residues" evidence="14">
    <location>
        <begin position="657"/>
        <end position="686"/>
    </location>
</feature>
<evidence type="ECO:0000256" key="14">
    <source>
        <dbReference type="SAM" id="MobiDB-lite"/>
    </source>
</evidence>
<evidence type="ECO:0000259" key="16">
    <source>
        <dbReference type="PROSITE" id="PS50071"/>
    </source>
</evidence>
<keyword evidence="18" id="KW-1185">Reference proteome</keyword>
<dbReference type="Pfam" id="PF00046">
    <property type="entry name" value="Homeodomain"/>
    <property type="match status" value="1"/>
</dbReference>
<dbReference type="CDD" id="cd00086">
    <property type="entry name" value="homeodomain"/>
    <property type="match status" value="1"/>
</dbReference>
<dbReference type="InterPro" id="IPR013083">
    <property type="entry name" value="Znf_RING/FYVE/PHD"/>
</dbReference>
<feature type="region of interest" description="Disordered" evidence="14">
    <location>
        <begin position="151"/>
        <end position="179"/>
    </location>
</feature>
<comment type="similarity">
    <text evidence="2">Belongs to the PHD-associated homeobox family.</text>
</comment>
<feature type="compositionally biased region" description="Polar residues" evidence="14">
    <location>
        <begin position="58"/>
        <end position="79"/>
    </location>
</feature>
<dbReference type="Gene3D" id="1.10.10.60">
    <property type="entry name" value="Homeodomain-like"/>
    <property type="match status" value="1"/>
</dbReference>
<feature type="compositionally biased region" description="Basic and acidic residues" evidence="14">
    <location>
        <begin position="1070"/>
        <end position="1087"/>
    </location>
</feature>
<dbReference type="PROSITE" id="PS01359">
    <property type="entry name" value="ZF_PHD_1"/>
    <property type="match status" value="1"/>
</dbReference>
<evidence type="ECO:0000256" key="12">
    <source>
        <dbReference type="PROSITE-ProRule" id="PRU00146"/>
    </source>
</evidence>
<dbReference type="AlphaFoldDB" id="A0A7J7DGV0"/>
<evidence type="ECO:0000256" key="11">
    <source>
        <dbReference type="PROSITE-ProRule" id="PRU00108"/>
    </source>
</evidence>
<feature type="compositionally biased region" description="Basic and acidic residues" evidence="14">
    <location>
        <begin position="856"/>
        <end position="870"/>
    </location>
</feature>
<dbReference type="GO" id="GO:0005634">
    <property type="term" value="C:nucleus"/>
    <property type="evidence" value="ECO:0007669"/>
    <property type="project" value="UniProtKB-SubCell"/>
</dbReference>
<keyword evidence="7 11" id="KW-0238">DNA-binding</keyword>
<dbReference type="OrthoDB" id="1903104at2759"/>
<dbReference type="InterPro" id="IPR045876">
    <property type="entry name" value="PRHA-like_PHD-finger"/>
</dbReference>
<keyword evidence="8 11" id="KW-0371">Homeobox</keyword>
<dbReference type="Pfam" id="PF00628">
    <property type="entry name" value="PHD"/>
    <property type="match status" value="1"/>
</dbReference>
<evidence type="ECO:0000256" key="13">
    <source>
        <dbReference type="RuleBase" id="RU000682"/>
    </source>
</evidence>
<feature type="region of interest" description="Disordered" evidence="14">
    <location>
        <begin position="1003"/>
        <end position="1022"/>
    </location>
</feature>
<dbReference type="SUPFAM" id="SSF46689">
    <property type="entry name" value="Homeodomain-like"/>
    <property type="match status" value="1"/>
</dbReference>
<dbReference type="PROSITE" id="PS50016">
    <property type="entry name" value="ZF_PHD_2"/>
    <property type="match status" value="1"/>
</dbReference>
<dbReference type="PANTHER" id="PTHR12628">
    <property type="entry name" value="POLYCOMB-LIKE TRANSCRIPTION FACTOR"/>
    <property type="match status" value="1"/>
</dbReference>
<evidence type="ECO:0000256" key="2">
    <source>
        <dbReference type="ARBA" id="ARBA00007427"/>
    </source>
</evidence>
<feature type="compositionally biased region" description="Basic residues" evidence="14">
    <location>
        <begin position="1094"/>
        <end position="1103"/>
    </location>
</feature>
<feature type="compositionally biased region" description="Low complexity" evidence="14">
    <location>
        <begin position="156"/>
        <end position="165"/>
    </location>
</feature>
<comment type="caution">
    <text evidence="17">The sequence shown here is derived from an EMBL/GenBank/DDBJ whole genome shotgun (WGS) entry which is preliminary data.</text>
</comment>